<feature type="compositionally biased region" description="Low complexity" evidence="1">
    <location>
        <begin position="34"/>
        <end position="45"/>
    </location>
</feature>
<proteinExistence type="predicted"/>
<name>L2G4X8_COLFN</name>
<evidence type="ECO:0000256" key="1">
    <source>
        <dbReference type="SAM" id="MobiDB-lite"/>
    </source>
</evidence>
<feature type="compositionally biased region" description="Low complexity" evidence="1">
    <location>
        <begin position="53"/>
        <end position="62"/>
    </location>
</feature>
<evidence type="ECO:0000259" key="2">
    <source>
        <dbReference type="PROSITE" id="PS50053"/>
    </source>
</evidence>
<dbReference type="InterPro" id="IPR039869">
    <property type="entry name" value="UBTD1/2"/>
</dbReference>
<dbReference type="HOGENOM" id="CLU_054816_2_0_1"/>
<protein>
    <submittedName>
        <fullName evidence="3">Ubiquitin domain-containing protein</fullName>
    </submittedName>
</protein>
<dbReference type="InterPro" id="IPR000626">
    <property type="entry name" value="Ubiquitin-like_dom"/>
</dbReference>
<sequence>MSNCTTDGRCFKHQTNDNLSGSISPYPGPTNTGSARAINASTSAAAHDRDDSPAASTTQASSPGPPLPLDRHINKPLRRHVWASKSRVWTRSAINRERKDFFETRVTGRPEIWQSLHYALQVLWDPASHGAAEDGTNGLATAQSILDAADITLPTGDLAQGAYDQLGNYYQLNEWAVANPTNLVEDDATIDVADDDEGLSTRDFKDDLAGGEETTEELDEDENVRRREEKGKAVADARDQLSLLARLSENGRDVTVGFSKTDTVKTITGKILNEAGLSPNKKKIRLAFMGKLLKENLPLTEQGWTQGQVINAYVSDR</sequence>
<feature type="region of interest" description="Disordered" evidence="1">
    <location>
        <begin position="1"/>
        <end position="73"/>
    </location>
</feature>
<dbReference type="Gene3D" id="1.20.225.20">
    <property type="entry name" value="Ub domain-containing protein, DC-UbP/UBTD2, N-terminal domain"/>
    <property type="match status" value="1"/>
</dbReference>
<dbReference type="SUPFAM" id="SSF54236">
    <property type="entry name" value="Ubiquitin-like"/>
    <property type="match status" value="1"/>
</dbReference>
<dbReference type="PROSITE" id="PS50053">
    <property type="entry name" value="UBIQUITIN_2"/>
    <property type="match status" value="1"/>
</dbReference>
<dbReference type="AlphaFoldDB" id="L2G4X8"/>
<dbReference type="STRING" id="1213859.L2G4X8"/>
<dbReference type="InterPro" id="IPR038169">
    <property type="entry name" value="DC-UbP/UBTD2_N_sf"/>
</dbReference>
<feature type="domain" description="Ubiquitin-like" evidence="2">
    <location>
        <begin position="241"/>
        <end position="317"/>
    </location>
</feature>
<dbReference type="InterPro" id="IPR032752">
    <property type="entry name" value="DC-UbP/UBTD2_N"/>
</dbReference>
<gene>
    <name evidence="3" type="ORF">CGGC5_6685</name>
</gene>
<dbReference type="Pfam" id="PF00240">
    <property type="entry name" value="ubiquitin"/>
    <property type="match status" value="1"/>
</dbReference>
<dbReference type="InterPro" id="IPR029071">
    <property type="entry name" value="Ubiquitin-like_domsf"/>
</dbReference>
<feature type="compositionally biased region" description="Acidic residues" evidence="1">
    <location>
        <begin position="209"/>
        <end position="222"/>
    </location>
</feature>
<feature type="compositionally biased region" description="Basic and acidic residues" evidence="1">
    <location>
        <begin position="199"/>
        <end position="208"/>
    </location>
</feature>
<dbReference type="SMART" id="SM00213">
    <property type="entry name" value="UBQ"/>
    <property type="match status" value="1"/>
</dbReference>
<dbReference type="Gene3D" id="3.10.20.90">
    <property type="entry name" value="Phosphatidylinositol 3-kinase Catalytic Subunit, Chain A, domain 1"/>
    <property type="match status" value="1"/>
</dbReference>
<dbReference type="PANTHER" id="PTHR13609">
    <property type="entry name" value="UBIQUITIN DOMAIN CONTAINING 1 PROTEIN-RELATED"/>
    <property type="match status" value="1"/>
</dbReference>
<organism evidence="3">
    <name type="scientific">Colletotrichum fructicola (strain Nara gc5)</name>
    <name type="common">Anthracnose fungus</name>
    <name type="synonym">Colletotrichum gloeosporioides (strain Nara gc5)</name>
    <dbReference type="NCBI Taxonomy" id="1213859"/>
    <lineage>
        <taxon>Eukaryota</taxon>
        <taxon>Fungi</taxon>
        <taxon>Dikarya</taxon>
        <taxon>Ascomycota</taxon>
        <taxon>Pezizomycotina</taxon>
        <taxon>Sordariomycetes</taxon>
        <taxon>Hypocreomycetidae</taxon>
        <taxon>Glomerellales</taxon>
        <taxon>Glomerellaceae</taxon>
        <taxon>Colletotrichum</taxon>
        <taxon>Colletotrichum gloeosporioides species complex</taxon>
    </lineage>
</organism>
<dbReference type="EMBL" id="KB020659">
    <property type="protein sequence ID" value="ELA33400.1"/>
    <property type="molecule type" value="Genomic_DNA"/>
</dbReference>
<feature type="region of interest" description="Disordered" evidence="1">
    <location>
        <begin position="191"/>
        <end position="231"/>
    </location>
</feature>
<feature type="compositionally biased region" description="Polar residues" evidence="1">
    <location>
        <begin position="16"/>
        <end position="33"/>
    </location>
</feature>
<evidence type="ECO:0000313" key="3">
    <source>
        <dbReference type="EMBL" id="ELA33400.1"/>
    </source>
</evidence>
<dbReference type="Pfam" id="PF16455">
    <property type="entry name" value="UBD"/>
    <property type="match status" value="1"/>
</dbReference>
<reference evidence="3" key="1">
    <citation type="submission" date="2012-08" db="EMBL/GenBank/DDBJ databases">
        <title>Genome analysis of Colletotrichum orbiculare and Colletotrichum fructicola.</title>
        <authorList>
            <person name="Gan P.H.P."/>
            <person name="Ikeda K."/>
            <person name="Irieda H."/>
            <person name="Narusaka M."/>
            <person name="O'Connell R.J."/>
            <person name="Narusaka Y."/>
            <person name="Takano Y."/>
            <person name="Kubo Y."/>
            <person name="Shirasu K."/>
        </authorList>
    </citation>
    <scope>NUCLEOTIDE SEQUENCE</scope>
    <source>
        <strain evidence="3">Nara gc5</strain>
    </source>
</reference>
<accession>L2G4X8</accession>